<dbReference type="PANTHER" id="PTHR42951">
    <property type="entry name" value="METALLO-BETA-LACTAMASE DOMAIN-CONTAINING"/>
    <property type="match status" value="1"/>
</dbReference>
<protein>
    <submittedName>
        <fullName evidence="5">Quinoprotein relay system zinc metallohydrolase 1</fullName>
    </submittedName>
</protein>
<keyword evidence="3" id="KW-0732">Signal</keyword>
<name>A0A318HCX2_9BURK</name>
<dbReference type="SMART" id="SM00849">
    <property type="entry name" value="Lactamase_B"/>
    <property type="match status" value="1"/>
</dbReference>
<dbReference type="Gene3D" id="3.60.15.10">
    <property type="entry name" value="Ribonuclease Z/Hydroxyacylglutathione hydrolase-like"/>
    <property type="match status" value="1"/>
</dbReference>
<reference evidence="5 6" key="1">
    <citation type="submission" date="2018-05" db="EMBL/GenBank/DDBJ databases">
        <title>Genomic Encyclopedia of Type Strains, Phase IV (KMG-IV): sequencing the most valuable type-strain genomes for metagenomic binning, comparative biology and taxonomic classification.</title>
        <authorList>
            <person name="Goeker M."/>
        </authorList>
    </citation>
    <scope>NUCLEOTIDE SEQUENCE [LARGE SCALE GENOMIC DNA]</scope>
    <source>
        <strain evidence="5 6">DSM 566</strain>
    </source>
</reference>
<dbReference type="EMBL" id="QJJS01000002">
    <property type="protein sequence ID" value="PXW98825.1"/>
    <property type="molecule type" value="Genomic_DNA"/>
</dbReference>
<feature type="domain" description="Metallo-beta-lactamase" evidence="4">
    <location>
        <begin position="83"/>
        <end position="281"/>
    </location>
</feature>
<sequence length="367" mass="40124">MSERPHPRRARPRRCMALAVGLSCLVLAGPLTAQQPPGHDQPAGPRTQPARLDHGLSARPLAPGVYVVEGHNADFSPANGCNIINTAFVTTGEGVVVINTGPNRRYGEQLRALIARTTPEPIRQVLHLNLHPDYFLGNQAFADVPRLATRDTRAGMAREAAAYEDNLYRLCGDWMRGTEALLPDQAVESLGVPVPATAGRPALRRWTLGQRQFDLIELSGHTDSDLVLIERGSGTVFAGGLVFVDRIPTTPHARIPAWLDSLDRLQALLDAGPPGVLVPSHGPVEAGVGGRGIEQTRRYLRWLHGHFSQAARRGWDMGELLAADVPAEFRDWAARRTEYTRNVAHLYPRYEREALEKPPATPAGAPR</sequence>
<dbReference type="GO" id="GO:0016787">
    <property type="term" value="F:hydrolase activity"/>
    <property type="evidence" value="ECO:0007669"/>
    <property type="project" value="UniProtKB-KW"/>
</dbReference>
<dbReference type="RefSeq" id="WP_245909393.1">
    <property type="nucleotide sequence ID" value="NZ_QJJS01000002.1"/>
</dbReference>
<dbReference type="InterPro" id="IPR036866">
    <property type="entry name" value="RibonucZ/Hydroxyglut_hydro"/>
</dbReference>
<evidence type="ECO:0000313" key="5">
    <source>
        <dbReference type="EMBL" id="PXW98825.1"/>
    </source>
</evidence>
<dbReference type="PANTHER" id="PTHR42951:SF4">
    <property type="entry name" value="ACYL-COENZYME A THIOESTERASE MBLAC2"/>
    <property type="match status" value="1"/>
</dbReference>
<evidence type="ECO:0000256" key="1">
    <source>
        <dbReference type="ARBA" id="ARBA00005250"/>
    </source>
</evidence>
<dbReference type="InterPro" id="IPR030811">
    <property type="entry name" value="SoxH-rel_PQQ_1"/>
</dbReference>
<evidence type="ECO:0000256" key="2">
    <source>
        <dbReference type="SAM" id="MobiDB-lite"/>
    </source>
</evidence>
<dbReference type="GO" id="GO:0017001">
    <property type="term" value="P:antibiotic catabolic process"/>
    <property type="evidence" value="ECO:0007669"/>
    <property type="project" value="UniProtKB-ARBA"/>
</dbReference>
<feature type="signal peptide" evidence="3">
    <location>
        <begin position="1"/>
        <end position="33"/>
    </location>
</feature>
<proteinExistence type="inferred from homology"/>
<keyword evidence="6" id="KW-1185">Reference proteome</keyword>
<comment type="caution">
    <text evidence="5">The sequence shown here is derived from an EMBL/GenBank/DDBJ whole genome shotgun (WGS) entry which is preliminary data.</text>
</comment>
<feature type="region of interest" description="Disordered" evidence="2">
    <location>
        <begin position="32"/>
        <end position="55"/>
    </location>
</feature>
<gene>
    <name evidence="5" type="ORF">C7444_102316</name>
</gene>
<evidence type="ECO:0000259" key="4">
    <source>
        <dbReference type="SMART" id="SM00849"/>
    </source>
</evidence>
<organism evidence="5 6">
    <name type="scientific">Sphaerotilus hippei</name>
    <dbReference type="NCBI Taxonomy" id="744406"/>
    <lineage>
        <taxon>Bacteria</taxon>
        <taxon>Pseudomonadati</taxon>
        <taxon>Pseudomonadota</taxon>
        <taxon>Betaproteobacteria</taxon>
        <taxon>Burkholderiales</taxon>
        <taxon>Sphaerotilaceae</taxon>
        <taxon>Sphaerotilus</taxon>
    </lineage>
</organism>
<keyword evidence="5" id="KW-0378">Hydrolase</keyword>
<accession>A0A318HCX2</accession>
<dbReference type="AlphaFoldDB" id="A0A318HCX2"/>
<evidence type="ECO:0000313" key="6">
    <source>
        <dbReference type="Proteomes" id="UP000247811"/>
    </source>
</evidence>
<dbReference type="SUPFAM" id="SSF56281">
    <property type="entry name" value="Metallo-hydrolase/oxidoreductase"/>
    <property type="match status" value="1"/>
</dbReference>
<dbReference type="Proteomes" id="UP000247811">
    <property type="component" value="Unassembled WGS sequence"/>
</dbReference>
<dbReference type="InterPro" id="IPR050855">
    <property type="entry name" value="NDM-1-like"/>
</dbReference>
<dbReference type="CDD" id="cd16282">
    <property type="entry name" value="metallo-hydrolase-like_MBL-fold"/>
    <property type="match status" value="1"/>
</dbReference>
<comment type="similarity">
    <text evidence="1">Belongs to the metallo-beta-lactamase superfamily. Class-B beta-lactamase family.</text>
</comment>
<dbReference type="NCBIfam" id="TIGR04558">
    <property type="entry name" value="SoxH_rel_PQQ_1"/>
    <property type="match status" value="1"/>
</dbReference>
<evidence type="ECO:0000256" key="3">
    <source>
        <dbReference type="SAM" id="SignalP"/>
    </source>
</evidence>
<dbReference type="InterPro" id="IPR001279">
    <property type="entry name" value="Metallo-B-lactamas"/>
</dbReference>
<feature type="chain" id="PRO_5016342139" evidence="3">
    <location>
        <begin position="34"/>
        <end position="367"/>
    </location>
</feature>